<dbReference type="EMBL" id="CP031093">
    <property type="protein sequence ID" value="QCF26117.1"/>
    <property type="molecule type" value="Genomic_DNA"/>
</dbReference>
<feature type="domain" description="ABC transmembrane type-1" evidence="8">
    <location>
        <begin position="92"/>
        <end position="272"/>
    </location>
</feature>
<dbReference type="SUPFAM" id="SSF161098">
    <property type="entry name" value="MetI-like"/>
    <property type="match status" value="1"/>
</dbReference>
<keyword evidence="2 7" id="KW-0813">Transport</keyword>
<keyword evidence="4 7" id="KW-0812">Transmembrane</keyword>
<keyword evidence="3" id="KW-1003">Cell membrane</keyword>
<evidence type="ECO:0000256" key="6">
    <source>
        <dbReference type="ARBA" id="ARBA00023136"/>
    </source>
</evidence>
<evidence type="ECO:0000313" key="10">
    <source>
        <dbReference type="Proteomes" id="UP000298049"/>
    </source>
</evidence>
<proteinExistence type="inferred from homology"/>
<protein>
    <submittedName>
        <fullName evidence="9">ABC transporter permease</fullName>
    </submittedName>
</protein>
<dbReference type="CDD" id="cd06261">
    <property type="entry name" value="TM_PBP2"/>
    <property type="match status" value="1"/>
</dbReference>
<feature type="transmembrane region" description="Helical" evidence="7">
    <location>
        <begin position="38"/>
        <end position="60"/>
    </location>
</feature>
<sequence>MNAQNDAPTYGTPAKVLSPNRTLRLPALVRKNIENGKYLSVLTVLFLLGVWFLVTAMGWANPLFLPSPGDVWRAFVEVAVSGYQGSTLLEHVSTSLYRILVSFAAACLVGIPLGVLMGTSWAAHRIFNPLIEFYRPLPPLGLYTLLVMWLGIGESSKLALLFLAGLPGIIIATIQAVSDINPTYVRAARSLGAGRWALMRNVYLPGSGPTILTGMRISLGFIYTVLVAAEIVAATAGIGWMIWDAAKFLLGDIVIMGLVVLGITGMALDLVLKFAGRVVMPWTRIRQM</sequence>
<comment type="similarity">
    <text evidence="7">Belongs to the binding-protein-dependent transport system permease family.</text>
</comment>
<gene>
    <name evidence="9" type="ORF">soil367_09335</name>
</gene>
<evidence type="ECO:0000313" key="9">
    <source>
        <dbReference type="EMBL" id="QCF26117.1"/>
    </source>
</evidence>
<dbReference type="InterPro" id="IPR035906">
    <property type="entry name" value="MetI-like_sf"/>
</dbReference>
<evidence type="ECO:0000256" key="1">
    <source>
        <dbReference type="ARBA" id="ARBA00004651"/>
    </source>
</evidence>
<dbReference type="InterPro" id="IPR000515">
    <property type="entry name" value="MetI-like"/>
</dbReference>
<dbReference type="OrthoDB" id="8138334at2"/>
<feature type="transmembrane region" description="Helical" evidence="7">
    <location>
        <begin position="96"/>
        <end position="121"/>
    </location>
</feature>
<evidence type="ECO:0000259" key="8">
    <source>
        <dbReference type="PROSITE" id="PS50928"/>
    </source>
</evidence>
<evidence type="ECO:0000256" key="7">
    <source>
        <dbReference type="RuleBase" id="RU363032"/>
    </source>
</evidence>
<dbReference type="PROSITE" id="PS50928">
    <property type="entry name" value="ABC_TM1"/>
    <property type="match status" value="1"/>
</dbReference>
<evidence type="ECO:0000256" key="5">
    <source>
        <dbReference type="ARBA" id="ARBA00022989"/>
    </source>
</evidence>
<keyword evidence="5 7" id="KW-1133">Transmembrane helix</keyword>
<dbReference type="Proteomes" id="UP000298049">
    <property type="component" value="Chromosome"/>
</dbReference>
<dbReference type="FunFam" id="1.10.3720.10:FF:000003">
    <property type="entry name" value="Aliphatic sulfonate ABC transporter permease"/>
    <property type="match status" value="1"/>
</dbReference>
<dbReference type="Pfam" id="PF00528">
    <property type="entry name" value="BPD_transp_1"/>
    <property type="match status" value="1"/>
</dbReference>
<dbReference type="GO" id="GO:0005886">
    <property type="term" value="C:plasma membrane"/>
    <property type="evidence" value="ECO:0007669"/>
    <property type="project" value="UniProtKB-SubCell"/>
</dbReference>
<evidence type="ECO:0000256" key="4">
    <source>
        <dbReference type="ARBA" id="ARBA00022692"/>
    </source>
</evidence>
<feature type="transmembrane region" description="Helical" evidence="7">
    <location>
        <begin position="221"/>
        <end position="243"/>
    </location>
</feature>
<feature type="transmembrane region" description="Helical" evidence="7">
    <location>
        <begin position="249"/>
        <end position="272"/>
    </location>
</feature>
<organism evidence="9 10">
    <name type="scientific">Hydrocarboniclastica marina</name>
    <dbReference type="NCBI Taxonomy" id="2259620"/>
    <lineage>
        <taxon>Bacteria</taxon>
        <taxon>Pseudomonadati</taxon>
        <taxon>Pseudomonadota</taxon>
        <taxon>Gammaproteobacteria</taxon>
        <taxon>Alteromonadales</taxon>
        <taxon>Alteromonadaceae</taxon>
        <taxon>Hydrocarboniclastica</taxon>
    </lineage>
</organism>
<dbReference type="Gene3D" id="1.10.3720.10">
    <property type="entry name" value="MetI-like"/>
    <property type="match status" value="1"/>
</dbReference>
<dbReference type="PANTHER" id="PTHR30151:SF25">
    <property type="entry name" value="TAURINE TRANSPORT SYSTEM PERMEASE PROTEIN TAUC"/>
    <property type="match status" value="1"/>
</dbReference>
<dbReference type="AlphaFoldDB" id="A0A4P7XJR2"/>
<evidence type="ECO:0000256" key="2">
    <source>
        <dbReference type="ARBA" id="ARBA00022448"/>
    </source>
</evidence>
<comment type="subcellular location">
    <subcellularLocation>
        <location evidence="1 7">Cell membrane</location>
        <topology evidence="1 7">Multi-pass membrane protein</topology>
    </subcellularLocation>
</comment>
<accession>A0A4P7XJR2</accession>
<feature type="transmembrane region" description="Helical" evidence="7">
    <location>
        <begin position="158"/>
        <end position="177"/>
    </location>
</feature>
<dbReference type="GO" id="GO:0010438">
    <property type="term" value="P:cellular response to sulfur starvation"/>
    <property type="evidence" value="ECO:0007669"/>
    <property type="project" value="TreeGrafter"/>
</dbReference>
<feature type="transmembrane region" description="Helical" evidence="7">
    <location>
        <begin position="133"/>
        <end position="152"/>
    </location>
</feature>
<keyword evidence="6 7" id="KW-0472">Membrane</keyword>
<dbReference type="KEGG" id="hmi:soil367_09335"/>
<name>A0A4P7XJR2_9ALTE</name>
<keyword evidence="10" id="KW-1185">Reference proteome</keyword>
<dbReference type="RefSeq" id="WP_136548839.1">
    <property type="nucleotide sequence ID" value="NZ_CP031093.1"/>
</dbReference>
<evidence type="ECO:0000256" key="3">
    <source>
        <dbReference type="ARBA" id="ARBA00022475"/>
    </source>
</evidence>
<dbReference type="PANTHER" id="PTHR30151">
    <property type="entry name" value="ALKANE SULFONATE ABC TRANSPORTER-RELATED, MEMBRANE SUBUNIT"/>
    <property type="match status" value="1"/>
</dbReference>
<dbReference type="GO" id="GO:0042918">
    <property type="term" value="P:alkanesulfonate transmembrane transport"/>
    <property type="evidence" value="ECO:0007669"/>
    <property type="project" value="UniProtKB-ARBA"/>
</dbReference>
<reference evidence="9 10" key="1">
    <citation type="submission" date="2018-07" db="EMBL/GenBank/DDBJ databases">
        <title>Marsedoiliclastica nanhaica gen. nov. sp. nov., a novel marine hydrocarbonoclastic bacterium isolated from an in-situ enriched hydrocarbon-degrading consortium in deep-sea sediment.</title>
        <authorList>
            <person name="Dong C."/>
            <person name="Ma T."/>
            <person name="Liu R."/>
            <person name="Shao Z."/>
        </authorList>
    </citation>
    <scope>NUCLEOTIDE SEQUENCE [LARGE SCALE GENOMIC DNA]</scope>
    <source>
        <strain evidence="10">soil36-7</strain>
    </source>
</reference>